<dbReference type="AlphaFoldDB" id="A0A4X2KZX8"/>
<keyword evidence="3" id="KW-1185">Reference proteome</keyword>
<sequence length="148" mass="15612">MVSYPRRGAGRGSPWRELGEGCGGGIRASRREVDPSGERARLKGTEGIVLSAGGSEEACGLSLPAACRKMENLMSSSSLPPLFADDDGSKESSDMAAVGLAHPEVTYPGGATPSTNNTDFVEDLSQVQLLQNESSNTVENSEQRHEDE</sequence>
<proteinExistence type="predicted"/>
<reference evidence="2" key="3">
    <citation type="submission" date="2025-09" db="UniProtKB">
        <authorList>
            <consortium name="Ensembl"/>
        </authorList>
    </citation>
    <scope>IDENTIFICATION</scope>
</reference>
<feature type="compositionally biased region" description="Polar residues" evidence="1">
    <location>
        <begin position="129"/>
        <end position="140"/>
    </location>
</feature>
<reference evidence="2" key="2">
    <citation type="submission" date="2025-08" db="UniProtKB">
        <authorList>
            <consortium name="Ensembl"/>
        </authorList>
    </citation>
    <scope>IDENTIFICATION</scope>
</reference>
<evidence type="ECO:0000256" key="1">
    <source>
        <dbReference type="SAM" id="MobiDB-lite"/>
    </source>
</evidence>
<accession>A0A4X2KZX8</accession>
<organism evidence="2 3">
    <name type="scientific">Vombatus ursinus</name>
    <name type="common">Common wombat</name>
    <dbReference type="NCBI Taxonomy" id="29139"/>
    <lineage>
        <taxon>Eukaryota</taxon>
        <taxon>Metazoa</taxon>
        <taxon>Chordata</taxon>
        <taxon>Craniata</taxon>
        <taxon>Vertebrata</taxon>
        <taxon>Euteleostomi</taxon>
        <taxon>Mammalia</taxon>
        <taxon>Metatheria</taxon>
        <taxon>Diprotodontia</taxon>
        <taxon>Vombatidae</taxon>
        <taxon>Vombatus</taxon>
    </lineage>
</organism>
<dbReference type="STRING" id="29139.ENSVURP00010017248"/>
<name>A0A4X2KZX8_VOMUR</name>
<dbReference type="Ensembl" id="ENSVURT00010019594.1">
    <property type="protein sequence ID" value="ENSVURP00010017248.1"/>
    <property type="gene ID" value="ENSVURG00010013181.1"/>
</dbReference>
<evidence type="ECO:0000313" key="3">
    <source>
        <dbReference type="Proteomes" id="UP000314987"/>
    </source>
</evidence>
<dbReference type="Proteomes" id="UP000314987">
    <property type="component" value="Unassembled WGS sequence"/>
</dbReference>
<feature type="region of interest" description="Disordered" evidence="1">
    <location>
        <begin position="1"/>
        <end position="38"/>
    </location>
</feature>
<evidence type="ECO:0000313" key="2">
    <source>
        <dbReference type="Ensembl" id="ENSVURP00010017248.1"/>
    </source>
</evidence>
<protein>
    <submittedName>
        <fullName evidence="2">Uncharacterized protein</fullName>
    </submittedName>
</protein>
<reference evidence="3" key="1">
    <citation type="submission" date="2018-12" db="EMBL/GenBank/DDBJ databases">
        <authorList>
            <person name="Yazar S."/>
        </authorList>
    </citation>
    <scope>NUCLEOTIDE SEQUENCE [LARGE SCALE GENOMIC DNA]</scope>
</reference>
<feature type="compositionally biased region" description="Basic and acidic residues" evidence="1">
    <location>
        <begin position="29"/>
        <end position="38"/>
    </location>
</feature>
<feature type="region of interest" description="Disordered" evidence="1">
    <location>
        <begin position="129"/>
        <end position="148"/>
    </location>
</feature>